<dbReference type="AlphaFoldDB" id="A0A0A9B0B5"/>
<protein>
    <submittedName>
        <fullName evidence="1">Uncharacterized protein</fullName>
    </submittedName>
</protein>
<proteinExistence type="predicted"/>
<reference evidence="1" key="1">
    <citation type="submission" date="2014-09" db="EMBL/GenBank/DDBJ databases">
        <authorList>
            <person name="Magalhaes I.L.F."/>
            <person name="Oliveira U."/>
            <person name="Santos F.R."/>
            <person name="Vidigal T.H.D.A."/>
            <person name="Brescovit A.D."/>
            <person name="Santos A.J."/>
        </authorList>
    </citation>
    <scope>NUCLEOTIDE SEQUENCE</scope>
    <source>
        <tissue evidence="1">Shoot tissue taken approximately 20 cm above the soil surface</tissue>
    </source>
</reference>
<organism evidence="1">
    <name type="scientific">Arundo donax</name>
    <name type="common">Giant reed</name>
    <name type="synonym">Donax arundinaceus</name>
    <dbReference type="NCBI Taxonomy" id="35708"/>
    <lineage>
        <taxon>Eukaryota</taxon>
        <taxon>Viridiplantae</taxon>
        <taxon>Streptophyta</taxon>
        <taxon>Embryophyta</taxon>
        <taxon>Tracheophyta</taxon>
        <taxon>Spermatophyta</taxon>
        <taxon>Magnoliopsida</taxon>
        <taxon>Liliopsida</taxon>
        <taxon>Poales</taxon>
        <taxon>Poaceae</taxon>
        <taxon>PACMAD clade</taxon>
        <taxon>Arundinoideae</taxon>
        <taxon>Arundineae</taxon>
        <taxon>Arundo</taxon>
    </lineage>
</organism>
<evidence type="ECO:0000313" key="1">
    <source>
        <dbReference type="EMBL" id="JAD52777.1"/>
    </source>
</evidence>
<dbReference type="EMBL" id="GBRH01245118">
    <property type="protein sequence ID" value="JAD52777.1"/>
    <property type="molecule type" value="Transcribed_RNA"/>
</dbReference>
<reference evidence="1" key="2">
    <citation type="journal article" date="2015" name="Data Brief">
        <title>Shoot transcriptome of the giant reed, Arundo donax.</title>
        <authorList>
            <person name="Barrero R.A."/>
            <person name="Guerrero F.D."/>
            <person name="Moolhuijzen P."/>
            <person name="Goolsby J.A."/>
            <person name="Tidwell J."/>
            <person name="Bellgard S.E."/>
            <person name="Bellgard M.I."/>
        </authorList>
    </citation>
    <scope>NUCLEOTIDE SEQUENCE</scope>
    <source>
        <tissue evidence="1">Shoot tissue taken approximately 20 cm above the soil surface</tissue>
    </source>
</reference>
<name>A0A0A9B0B5_ARUDO</name>
<sequence length="56" mass="6573">MRGPSIPHKQGYRFQVEKPIHQTDEGSKQIQFLCKVMHQANIGKEHMDLRRETAQI</sequence>
<accession>A0A0A9B0B5</accession>